<gene>
    <name evidence="1" type="ORF">MNB_SV-14-990</name>
</gene>
<accession>A0A1W1CVJ3</accession>
<dbReference type="AlphaFoldDB" id="A0A1W1CVJ3"/>
<sequence>MKICLYIIVLFNIVLFADSGDWGDDRDSINKNSTFKKTEIKNSIFEEVKIKNRSKKKYDDKVYKYITGDYKVENNDIELATIHLDDNLRNNDIKVNVINKDLRVEGDSYKDSIDIKRNRYKHFVQNDESSADILEENNQFSELGDVQSSDSRYQKVPDADISELETIDLRGKHKIKEVNVLIEDVNIRVK</sequence>
<reference evidence="1" key="1">
    <citation type="submission" date="2016-10" db="EMBL/GenBank/DDBJ databases">
        <authorList>
            <person name="de Groot N.N."/>
        </authorList>
    </citation>
    <scope>NUCLEOTIDE SEQUENCE</scope>
</reference>
<evidence type="ECO:0000313" key="1">
    <source>
        <dbReference type="EMBL" id="SFV69692.1"/>
    </source>
</evidence>
<proteinExistence type="predicted"/>
<organism evidence="1">
    <name type="scientific">hydrothermal vent metagenome</name>
    <dbReference type="NCBI Taxonomy" id="652676"/>
    <lineage>
        <taxon>unclassified sequences</taxon>
        <taxon>metagenomes</taxon>
        <taxon>ecological metagenomes</taxon>
    </lineage>
</organism>
<name>A0A1W1CVJ3_9ZZZZ</name>
<protein>
    <submittedName>
        <fullName evidence="1">Uncharacterized protein</fullName>
    </submittedName>
</protein>
<dbReference type="EMBL" id="FPHN01000279">
    <property type="protein sequence ID" value="SFV69692.1"/>
    <property type="molecule type" value="Genomic_DNA"/>
</dbReference>